<dbReference type="PANTHER" id="PTHR10766">
    <property type="entry name" value="TRANSMEMBRANE 9 SUPERFAMILY PROTEIN"/>
    <property type="match status" value="1"/>
</dbReference>
<dbReference type="Pfam" id="PF02990">
    <property type="entry name" value="EMP70"/>
    <property type="match status" value="1"/>
</dbReference>
<proteinExistence type="inferred from homology"/>
<dbReference type="InterPro" id="IPR004240">
    <property type="entry name" value="EMP70"/>
</dbReference>
<comment type="subcellular location">
    <subcellularLocation>
        <location evidence="1">Membrane</location>
        <topology evidence="1">Multi-pass membrane protein</topology>
    </subcellularLocation>
</comment>
<evidence type="ECO:0000313" key="9">
    <source>
        <dbReference type="Proteomes" id="UP000789739"/>
    </source>
</evidence>
<feature type="transmembrane region" description="Helical" evidence="7">
    <location>
        <begin position="160"/>
        <end position="182"/>
    </location>
</feature>
<feature type="transmembrane region" description="Helical" evidence="7">
    <location>
        <begin position="501"/>
        <end position="531"/>
    </location>
</feature>
<keyword evidence="6 7" id="KW-0472">Membrane</keyword>
<dbReference type="Proteomes" id="UP000789739">
    <property type="component" value="Unassembled WGS sequence"/>
</dbReference>
<dbReference type="GO" id="GO:0005737">
    <property type="term" value="C:cytoplasm"/>
    <property type="evidence" value="ECO:0007669"/>
    <property type="project" value="UniProtKB-ARBA"/>
</dbReference>
<dbReference type="PANTHER" id="PTHR10766:SF111">
    <property type="entry name" value="TRANSMEMBRANE 9 SUPERFAMILY MEMBER 2"/>
    <property type="match status" value="1"/>
</dbReference>
<comment type="caution">
    <text evidence="8">The sequence shown here is derived from an EMBL/GenBank/DDBJ whole genome shotgun (WGS) entry which is preliminary data.</text>
</comment>
<evidence type="ECO:0000256" key="4">
    <source>
        <dbReference type="ARBA" id="ARBA00022729"/>
    </source>
</evidence>
<name>A0A9N8ZB66_9GLOM</name>
<feature type="transmembrane region" description="Helical" evidence="7">
    <location>
        <begin position="347"/>
        <end position="371"/>
    </location>
</feature>
<evidence type="ECO:0000256" key="1">
    <source>
        <dbReference type="ARBA" id="ARBA00004141"/>
    </source>
</evidence>
<feature type="transmembrane region" description="Helical" evidence="7">
    <location>
        <begin position="471"/>
        <end position="489"/>
    </location>
</feature>
<dbReference type="GO" id="GO:0016020">
    <property type="term" value="C:membrane"/>
    <property type="evidence" value="ECO:0007669"/>
    <property type="project" value="UniProtKB-SubCell"/>
</dbReference>
<reference evidence="8" key="1">
    <citation type="submission" date="2021-06" db="EMBL/GenBank/DDBJ databases">
        <authorList>
            <person name="Kallberg Y."/>
            <person name="Tangrot J."/>
            <person name="Rosling A."/>
        </authorList>
    </citation>
    <scope>NUCLEOTIDE SEQUENCE</scope>
    <source>
        <strain evidence="8">BR232B</strain>
    </source>
</reference>
<dbReference type="AlphaFoldDB" id="A0A9N8ZB66"/>
<keyword evidence="5 7" id="KW-1133">Transmembrane helix</keyword>
<feature type="transmembrane region" description="Helical" evidence="7">
    <location>
        <begin position="431"/>
        <end position="459"/>
    </location>
</feature>
<organism evidence="8 9">
    <name type="scientific">Paraglomus brasilianum</name>
    <dbReference type="NCBI Taxonomy" id="144538"/>
    <lineage>
        <taxon>Eukaryota</taxon>
        <taxon>Fungi</taxon>
        <taxon>Fungi incertae sedis</taxon>
        <taxon>Mucoromycota</taxon>
        <taxon>Glomeromycotina</taxon>
        <taxon>Glomeromycetes</taxon>
        <taxon>Paraglomerales</taxon>
        <taxon>Paraglomeraceae</taxon>
        <taxon>Paraglomus</taxon>
    </lineage>
</organism>
<dbReference type="OrthoDB" id="1666796at2759"/>
<gene>
    <name evidence="8" type="ORF">PBRASI_LOCUS1873</name>
</gene>
<comment type="similarity">
    <text evidence="2 7">Belongs to the nonaspanin (TM9SF) (TC 9.A.2) family.</text>
</comment>
<feature type="transmembrane region" description="Helical" evidence="7">
    <location>
        <begin position="312"/>
        <end position="335"/>
    </location>
</feature>
<sequence>MQIPVDCKTLCDEVVTIPPEDAKFINARIRENYVINWLIDGLPAATSMADGKKLYSGVGFVLGQLNGKPEFNNHYAITVKVHQQEDKYRVVGVFVRPASRKYSTTGKAACNAPLPALSLDEDKDNKVIFTYEVKWELDPQIQWATRWDSYLHVFDPKIHWFSLVNSIVIVLFLTGMVAMILLRALHKDISRYNQLDSQACLGLAEIKMRWRGKGEKNEDVQEDFGWKLVHGDVFRPPSNVMLLSVLLGNGIQLFCMTAVTLVFAVLGFLSPSNRGSLATVMIIFYMLFASVSGYVSARVYKMFAGKSWNKNIIMTATLLPILIFSILFTINFFLVGANSSGAVPATTMIGTIVLWFLISVPLSCIGSYIGFKKPAIEHPVRTNPIPRQIPDQVFYLRPIPSMLMGGVLPFGAIFIELYFIMSSIWGSKIYYLFGIASLVFVILTITCSEVTILLCYFHLCAEDYHWSWRAFLTSGASGLYIFLYSIMYYTTKLHITSFTSIVVYFGWTSVMSLLFFILTGAIGYFACLVFIRKIFASIKLKEWAWMPDVAETKDDSFNDKLSKLAAPMLKKEPSSMEIRLTRF</sequence>
<keyword evidence="3 7" id="KW-0812">Transmembrane</keyword>
<feature type="transmembrane region" description="Helical" evidence="7">
    <location>
        <begin position="275"/>
        <end position="300"/>
    </location>
</feature>
<feature type="transmembrane region" description="Helical" evidence="7">
    <location>
        <begin position="240"/>
        <end position="269"/>
    </location>
</feature>
<keyword evidence="4" id="KW-0732">Signal</keyword>
<evidence type="ECO:0000256" key="5">
    <source>
        <dbReference type="ARBA" id="ARBA00022989"/>
    </source>
</evidence>
<keyword evidence="9" id="KW-1185">Reference proteome</keyword>
<protein>
    <recommendedName>
        <fullName evidence="7">Transmembrane 9 superfamily member</fullName>
    </recommendedName>
</protein>
<dbReference type="GO" id="GO:0072657">
    <property type="term" value="P:protein localization to membrane"/>
    <property type="evidence" value="ECO:0007669"/>
    <property type="project" value="TreeGrafter"/>
</dbReference>
<dbReference type="EMBL" id="CAJVPI010000133">
    <property type="protein sequence ID" value="CAG8486731.1"/>
    <property type="molecule type" value="Genomic_DNA"/>
</dbReference>
<evidence type="ECO:0000256" key="2">
    <source>
        <dbReference type="ARBA" id="ARBA00005227"/>
    </source>
</evidence>
<evidence type="ECO:0000256" key="6">
    <source>
        <dbReference type="ARBA" id="ARBA00023136"/>
    </source>
</evidence>
<evidence type="ECO:0000256" key="3">
    <source>
        <dbReference type="ARBA" id="ARBA00022692"/>
    </source>
</evidence>
<accession>A0A9N8ZB66</accession>
<dbReference type="GO" id="GO:0007034">
    <property type="term" value="P:vacuolar transport"/>
    <property type="evidence" value="ECO:0007669"/>
    <property type="project" value="TreeGrafter"/>
</dbReference>
<feature type="transmembrane region" description="Helical" evidence="7">
    <location>
        <begin position="402"/>
        <end position="425"/>
    </location>
</feature>
<evidence type="ECO:0000313" key="8">
    <source>
        <dbReference type="EMBL" id="CAG8486731.1"/>
    </source>
</evidence>
<evidence type="ECO:0000256" key="7">
    <source>
        <dbReference type="RuleBase" id="RU363079"/>
    </source>
</evidence>